<dbReference type="InterPro" id="IPR003615">
    <property type="entry name" value="HNH_nuc"/>
</dbReference>
<evidence type="ECO:0000259" key="3">
    <source>
        <dbReference type="SMART" id="SM00507"/>
    </source>
</evidence>
<accession>A0ABY2RNS5</accession>
<organism evidence="4 5">
    <name type="scientific">Rhodococcus oryzae</name>
    <dbReference type="NCBI Taxonomy" id="2571143"/>
    <lineage>
        <taxon>Bacteria</taxon>
        <taxon>Bacillati</taxon>
        <taxon>Actinomycetota</taxon>
        <taxon>Actinomycetes</taxon>
        <taxon>Mycobacteriales</taxon>
        <taxon>Nocardiaceae</taxon>
        <taxon>Rhodococcus</taxon>
    </lineage>
</organism>
<proteinExistence type="inferred from homology"/>
<dbReference type="SMART" id="SM00507">
    <property type="entry name" value="HNHc"/>
    <property type="match status" value="1"/>
</dbReference>
<dbReference type="InterPro" id="IPR002711">
    <property type="entry name" value="HNH"/>
</dbReference>
<sequence>MRSSACGGESEQVAEHLAGLAAAVDGLCTDDLTRLPDSDVLGALRGMEAALRSAAAVGHRLIVESVERGLPGKNGCASVNKLLIEVLRISAGDASRRVTAARKLGTWRTLSGEELPATLPATAAAQRDGDIGAEHAAAVREVVHKIPRATPTPEVETAERVLAELARRGTPEDVARAGQRLLAYLNPDGKLTDDKDRARRRGLRLGRQDSDLMTPVSGWLDPETRALLDPVLAKLARPGMNNPDAPQSPCGDAESASIDRNELGRAAARDTRTAAQRNHDALKQVLRGLLGSGALGNHRGLPVTTIITMRLDQLEHATGVVTTASGGAVPIKDALRMAERSHPVLALFDHNGRPLHLGRVKRLASADQRLALIAAEGGCSRPGCDAPATMTAVHHVHDWRKGGNTDIDELTLGCDACHALIHDGPGGWQTGIAPDGTAFAGRTQWTPPPHIDPQKRPKVNHRHHPGELLDRARRTAMEHNEIHVRRRGRVRGTPHSGGKTGDGEEP</sequence>
<dbReference type="InterPro" id="IPR003870">
    <property type="entry name" value="DUF222"/>
</dbReference>
<feature type="domain" description="HNH nuclease" evidence="3">
    <location>
        <begin position="367"/>
        <end position="419"/>
    </location>
</feature>
<comment type="similarity">
    <text evidence="1">Belongs to the Rv1128c/1148c/1588c/1702c/1945/3466 family.</text>
</comment>
<keyword evidence="5" id="KW-1185">Reference proteome</keyword>
<dbReference type="Pfam" id="PF02720">
    <property type="entry name" value="DUF222"/>
    <property type="match status" value="1"/>
</dbReference>
<name>A0ABY2RNS5_9NOCA</name>
<gene>
    <name evidence="4" type="ORF">FCG67_04370</name>
</gene>
<evidence type="ECO:0000313" key="5">
    <source>
        <dbReference type="Proteomes" id="UP000305109"/>
    </source>
</evidence>
<evidence type="ECO:0000256" key="2">
    <source>
        <dbReference type="SAM" id="MobiDB-lite"/>
    </source>
</evidence>
<feature type="region of interest" description="Disordered" evidence="2">
    <location>
        <begin position="484"/>
        <end position="506"/>
    </location>
</feature>
<comment type="caution">
    <text evidence="4">The sequence shown here is derived from an EMBL/GenBank/DDBJ whole genome shotgun (WGS) entry which is preliminary data.</text>
</comment>
<dbReference type="EMBL" id="SUMD01000002">
    <property type="protein sequence ID" value="TJZ80126.1"/>
    <property type="molecule type" value="Genomic_DNA"/>
</dbReference>
<dbReference type="CDD" id="cd00085">
    <property type="entry name" value="HNHc"/>
    <property type="match status" value="1"/>
</dbReference>
<dbReference type="RefSeq" id="WP_136907483.1">
    <property type="nucleotide sequence ID" value="NZ_SUMD01000002.1"/>
</dbReference>
<reference evidence="4 5" key="1">
    <citation type="submission" date="2019-04" db="EMBL/GenBank/DDBJ databases">
        <title>Rhodococcus oryzae sp. nov., a novel actinomycete isolated from rhizosphere soil of rice (Oryza sativa L.).</title>
        <authorList>
            <person name="Li C."/>
        </authorList>
    </citation>
    <scope>NUCLEOTIDE SEQUENCE [LARGE SCALE GENOMIC DNA]</scope>
    <source>
        <strain evidence="4 5">NEAU-CX67</strain>
    </source>
</reference>
<evidence type="ECO:0000256" key="1">
    <source>
        <dbReference type="ARBA" id="ARBA00023450"/>
    </source>
</evidence>
<evidence type="ECO:0000313" key="4">
    <source>
        <dbReference type="EMBL" id="TJZ80126.1"/>
    </source>
</evidence>
<dbReference type="Proteomes" id="UP000305109">
    <property type="component" value="Unassembled WGS sequence"/>
</dbReference>
<protein>
    <submittedName>
        <fullName evidence="4">DUF222 domain-containing protein</fullName>
    </submittedName>
</protein>
<dbReference type="Pfam" id="PF01844">
    <property type="entry name" value="HNH"/>
    <property type="match status" value="1"/>
</dbReference>